<protein>
    <submittedName>
        <fullName evidence="7">Helix-turn-helix domain-containing protein</fullName>
    </submittedName>
</protein>
<evidence type="ECO:0000256" key="4">
    <source>
        <dbReference type="SAM" id="MobiDB-lite"/>
    </source>
</evidence>
<reference evidence="8" key="1">
    <citation type="journal article" date="2019" name="Int. J. Syst. Evol. Microbiol.">
        <title>The Global Catalogue of Microorganisms (GCM) 10K type strain sequencing project: providing services to taxonomists for standard genome sequencing and annotation.</title>
        <authorList>
            <consortium name="The Broad Institute Genomics Platform"/>
            <consortium name="The Broad Institute Genome Sequencing Center for Infectious Disease"/>
            <person name="Wu L."/>
            <person name="Ma J."/>
        </authorList>
    </citation>
    <scope>NUCLEOTIDE SEQUENCE [LARGE SCALE GENOMIC DNA]</scope>
    <source>
        <strain evidence="8">KCTC 12907</strain>
    </source>
</reference>
<keyword evidence="8" id="KW-1185">Reference proteome</keyword>
<evidence type="ECO:0000256" key="2">
    <source>
        <dbReference type="ARBA" id="ARBA00023125"/>
    </source>
</evidence>
<dbReference type="InterPro" id="IPR018060">
    <property type="entry name" value="HTH_AraC"/>
</dbReference>
<dbReference type="CDD" id="cd18774">
    <property type="entry name" value="PDC2_HK_sensor"/>
    <property type="match status" value="1"/>
</dbReference>
<dbReference type="PROSITE" id="PS00041">
    <property type="entry name" value="HTH_ARAC_FAMILY_1"/>
    <property type="match status" value="1"/>
</dbReference>
<evidence type="ECO:0000313" key="7">
    <source>
        <dbReference type="EMBL" id="MFC7153452.1"/>
    </source>
</evidence>
<feature type="transmembrane region" description="Helical" evidence="5">
    <location>
        <begin position="301"/>
        <end position="321"/>
    </location>
</feature>
<dbReference type="PROSITE" id="PS01124">
    <property type="entry name" value="HTH_ARAC_FAMILY_2"/>
    <property type="match status" value="1"/>
</dbReference>
<keyword evidence="5" id="KW-1133">Transmembrane helix</keyword>
<evidence type="ECO:0000256" key="1">
    <source>
        <dbReference type="ARBA" id="ARBA00023015"/>
    </source>
</evidence>
<organism evidence="7 8">
    <name type="scientific">Cohnella cellulosilytica</name>
    <dbReference type="NCBI Taxonomy" id="986710"/>
    <lineage>
        <taxon>Bacteria</taxon>
        <taxon>Bacillati</taxon>
        <taxon>Bacillota</taxon>
        <taxon>Bacilli</taxon>
        <taxon>Bacillales</taxon>
        <taxon>Paenibacillaceae</taxon>
        <taxon>Cohnella</taxon>
    </lineage>
</organism>
<dbReference type="PANTHER" id="PTHR43280">
    <property type="entry name" value="ARAC-FAMILY TRANSCRIPTIONAL REGULATOR"/>
    <property type="match status" value="1"/>
</dbReference>
<comment type="caution">
    <text evidence="7">The sequence shown here is derived from an EMBL/GenBank/DDBJ whole genome shotgun (WGS) entry which is preliminary data.</text>
</comment>
<dbReference type="EMBL" id="JBHTAI010000035">
    <property type="protein sequence ID" value="MFC7153452.1"/>
    <property type="molecule type" value="Genomic_DNA"/>
</dbReference>
<feature type="domain" description="HTH araC/xylS-type" evidence="6">
    <location>
        <begin position="665"/>
        <end position="764"/>
    </location>
</feature>
<proteinExistence type="predicted"/>
<feature type="region of interest" description="Disordered" evidence="4">
    <location>
        <begin position="238"/>
        <end position="259"/>
    </location>
</feature>
<evidence type="ECO:0000256" key="5">
    <source>
        <dbReference type="SAM" id="Phobius"/>
    </source>
</evidence>
<dbReference type="Proteomes" id="UP001596378">
    <property type="component" value="Unassembled WGS sequence"/>
</dbReference>
<dbReference type="PANTHER" id="PTHR43280:SF10">
    <property type="entry name" value="REGULATORY PROTEIN POCR"/>
    <property type="match status" value="1"/>
</dbReference>
<keyword evidence="5" id="KW-0472">Membrane</keyword>
<dbReference type="Pfam" id="PF12833">
    <property type="entry name" value="HTH_18"/>
    <property type="match status" value="1"/>
</dbReference>
<evidence type="ECO:0000313" key="8">
    <source>
        <dbReference type="Proteomes" id="UP001596378"/>
    </source>
</evidence>
<evidence type="ECO:0000259" key="6">
    <source>
        <dbReference type="PROSITE" id="PS01124"/>
    </source>
</evidence>
<evidence type="ECO:0000256" key="3">
    <source>
        <dbReference type="ARBA" id="ARBA00023163"/>
    </source>
</evidence>
<sequence>MGVSKRLGQKTLFVHLMIPYFLFMLLALFLGWLFYNQTYDVVKSEVMRNNMHLLEQVKETMDSRMSEMNMIAMQLSSNPRVQSFQRVSDPFNDTTTYKVLETQKNLYSYSASNNFVLDYYLLFKNSDLALSTNTTYELPAFYEHVLSYENMDYATWREELFDTYRNREIMQTGAASYQGRSYEMLTYVQSLGYPGHVQGALIVLVDAQNLKSLLSGVDVSDGGWAAIVDEKGRLVSSLSSDGGVPEVDGDDYPGKSGMIEPSAETGDRMLTYMKSEYNGWSYVVAQPPHIVLGKVFTLKQLTLTILLVFVAIGFVLAYLFANRSGKPLARIVSMLKERHVSAQPQRPKDMYGFIQHSLNHLIHDNDELQREIERQSPLLWETFFQRLLKGEFMTMNEINTLLQHQRIEINGIGYAVGIVHFPVPGGERGADALTKLDIERVLIKEALGGYLGDAKYVHNLAEDKLALLFVDYVGDEAQFRQRTQRGLTAITEGLAARVQSKLLFAVGGFRSSLLDVSGSYEEARQSLCALRDEEDAKIVWYADLPNEQAGFYFPADAESRLINYTKAGETSEVRQLLESLYRENFQRRHLPLAMQQLFFFEVVSCLVKLQDELLPRTPLDIKQLFQQFAAGESPHLAYRSVSERFLEASEEADGRKKSRNVKLIDDILAYVNEHFGEAALNLDAVADRMNISKGYMSQFFKEQTGINFSDYLEKRRMDEAKRLLGDTSLPIGYIAERVGYQSSSTFCRAFKRSGGLSATSYREFTQGNMAVSSAEG</sequence>
<keyword evidence="2" id="KW-0238">DNA-binding</keyword>
<feature type="transmembrane region" description="Helical" evidence="5">
    <location>
        <begin position="12"/>
        <end position="35"/>
    </location>
</feature>
<keyword evidence="1" id="KW-0805">Transcription regulation</keyword>
<dbReference type="SMART" id="SM00342">
    <property type="entry name" value="HTH_ARAC"/>
    <property type="match status" value="1"/>
</dbReference>
<keyword evidence="3" id="KW-0804">Transcription</keyword>
<dbReference type="Gene3D" id="1.10.10.60">
    <property type="entry name" value="Homeodomain-like"/>
    <property type="match status" value="2"/>
</dbReference>
<name>A0ABW2FML7_9BACL</name>
<dbReference type="InterPro" id="IPR018062">
    <property type="entry name" value="HTH_AraC-typ_CS"/>
</dbReference>
<dbReference type="SUPFAM" id="SSF46689">
    <property type="entry name" value="Homeodomain-like"/>
    <property type="match status" value="2"/>
</dbReference>
<accession>A0ABW2FML7</accession>
<dbReference type="InterPro" id="IPR009057">
    <property type="entry name" value="Homeodomain-like_sf"/>
</dbReference>
<gene>
    <name evidence="7" type="ORF">ACFQMJ_33420</name>
</gene>
<keyword evidence="5" id="KW-0812">Transmembrane</keyword>
<dbReference type="RefSeq" id="WP_378051977.1">
    <property type="nucleotide sequence ID" value="NZ_JBHMDN010000040.1"/>
</dbReference>